<proteinExistence type="predicted"/>
<name>A0A1U8AJL6_NELNU</name>
<sequence length="162" mass="17887">MAPAGDYSTRKATISTSDHFFNCTTSGNIFPFGQNCWGNKPLFRYALDSSQVNPHLKLKINEVLDGNGCQTLHRGMAFSGLESKNIFLCPEIVEREYSTRGFIGNQWFLRSDLIGVSVGPPQMLRALPQPLSSLSSISILLVQSAKMQRLQGKFGSATTLRI</sequence>
<accession>A0A1U8AJL6</accession>
<dbReference type="AlphaFoldDB" id="A0A1U8AJL6"/>
<evidence type="ECO:0000313" key="1">
    <source>
        <dbReference type="Proteomes" id="UP000189703"/>
    </source>
</evidence>
<keyword evidence="1" id="KW-1185">Reference proteome</keyword>
<dbReference type="RefSeq" id="XP_010267856.1">
    <property type="nucleotide sequence ID" value="XM_010269554.2"/>
</dbReference>
<organism evidence="1 2">
    <name type="scientific">Nelumbo nucifera</name>
    <name type="common">Sacred lotus</name>
    <dbReference type="NCBI Taxonomy" id="4432"/>
    <lineage>
        <taxon>Eukaryota</taxon>
        <taxon>Viridiplantae</taxon>
        <taxon>Streptophyta</taxon>
        <taxon>Embryophyta</taxon>
        <taxon>Tracheophyta</taxon>
        <taxon>Spermatophyta</taxon>
        <taxon>Magnoliopsida</taxon>
        <taxon>Proteales</taxon>
        <taxon>Nelumbonaceae</taxon>
        <taxon>Nelumbo</taxon>
    </lineage>
</organism>
<gene>
    <name evidence="2" type="primary">LOC104604967</name>
</gene>
<protein>
    <submittedName>
        <fullName evidence="2">Uncharacterized protein LOC104604967 isoform X1</fullName>
    </submittedName>
</protein>
<dbReference type="InParanoid" id="A0A1U8AJL6"/>
<reference evidence="2" key="1">
    <citation type="submission" date="2025-08" db="UniProtKB">
        <authorList>
            <consortium name="RefSeq"/>
        </authorList>
    </citation>
    <scope>IDENTIFICATION</scope>
</reference>
<dbReference type="KEGG" id="nnu:104604967"/>
<dbReference type="Proteomes" id="UP000189703">
    <property type="component" value="Unplaced"/>
</dbReference>
<dbReference type="GeneID" id="104604967"/>
<evidence type="ECO:0000313" key="2">
    <source>
        <dbReference type="RefSeq" id="XP_010267856.1"/>
    </source>
</evidence>